<protein>
    <recommendedName>
        <fullName evidence="4">Calcineurin-like phosphoesterase domain-containing protein</fullName>
    </recommendedName>
</protein>
<evidence type="ECO:0000259" key="4">
    <source>
        <dbReference type="Pfam" id="PF00149"/>
    </source>
</evidence>
<evidence type="ECO:0000313" key="5">
    <source>
        <dbReference type="EMBL" id="ELT88709.1"/>
    </source>
</evidence>
<dbReference type="PANTHER" id="PTHR10161">
    <property type="entry name" value="TARTRATE-RESISTANT ACID PHOSPHATASE TYPE 5"/>
    <property type="match status" value="1"/>
</dbReference>
<reference evidence="6" key="3">
    <citation type="submission" date="2015-06" db="UniProtKB">
        <authorList>
            <consortium name="EnsemblMetazoa"/>
        </authorList>
    </citation>
    <scope>IDENTIFICATION</scope>
</reference>
<dbReference type="EMBL" id="KB311733">
    <property type="protein sequence ID" value="ELT88709.1"/>
    <property type="molecule type" value="Genomic_DNA"/>
</dbReference>
<dbReference type="OrthoDB" id="411211at2759"/>
<dbReference type="Pfam" id="PF00149">
    <property type="entry name" value="Metallophos"/>
    <property type="match status" value="1"/>
</dbReference>
<name>R7T5P9_CAPTE</name>
<dbReference type="InterPro" id="IPR051558">
    <property type="entry name" value="Metallophosphoesterase_PAP"/>
</dbReference>
<gene>
    <name evidence="5" type="ORF">CAPTEDRAFT_202056</name>
</gene>
<keyword evidence="1 3" id="KW-0732">Signal</keyword>
<feature type="chain" id="PRO_5008786680" description="Calcineurin-like phosphoesterase domain-containing protein" evidence="3">
    <location>
        <begin position="25"/>
        <end position="321"/>
    </location>
</feature>
<evidence type="ECO:0000256" key="3">
    <source>
        <dbReference type="SAM" id="SignalP"/>
    </source>
</evidence>
<dbReference type="HOGENOM" id="CLU_043332_1_1_1"/>
<accession>R7T5P9</accession>
<dbReference type="AlphaFoldDB" id="R7T5P9"/>
<keyword evidence="7" id="KW-1185">Reference proteome</keyword>
<dbReference type="EnsemblMetazoa" id="CapteT202056">
    <property type="protein sequence ID" value="CapteP202056"/>
    <property type="gene ID" value="CapteG202056"/>
</dbReference>
<dbReference type="InterPro" id="IPR004843">
    <property type="entry name" value="Calcineurin-like_PHP"/>
</dbReference>
<dbReference type="InterPro" id="IPR029052">
    <property type="entry name" value="Metallo-depent_PP-like"/>
</dbReference>
<reference evidence="7" key="1">
    <citation type="submission" date="2012-12" db="EMBL/GenBank/DDBJ databases">
        <authorList>
            <person name="Hellsten U."/>
            <person name="Grimwood J."/>
            <person name="Chapman J.A."/>
            <person name="Shapiro H."/>
            <person name="Aerts A."/>
            <person name="Otillar R.P."/>
            <person name="Terry A.Y."/>
            <person name="Boore J.L."/>
            <person name="Simakov O."/>
            <person name="Marletaz F."/>
            <person name="Cho S.-J."/>
            <person name="Edsinger-Gonzales E."/>
            <person name="Havlak P."/>
            <person name="Kuo D.-H."/>
            <person name="Larsson T."/>
            <person name="Lv J."/>
            <person name="Arendt D."/>
            <person name="Savage R."/>
            <person name="Osoegawa K."/>
            <person name="de Jong P."/>
            <person name="Lindberg D.R."/>
            <person name="Seaver E.C."/>
            <person name="Weisblat D.A."/>
            <person name="Putnam N.H."/>
            <person name="Grigoriev I.V."/>
            <person name="Rokhsar D.S."/>
        </authorList>
    </citation>
    <scope>NUCLEOTIDE SEQUENCE</scope>
    <source>
        <strain evidence="7">I ESC-2004</strain>
    </source>
</reference>
<dbReference type="Proteomes" id="UP000014760">
    <property type="component" value="Unassembled WGS sequence"/>
</dbReference>
<evidence type="ECO:0000256" key="1">
    <source>
        <dbReference type="ARBA" id="ARBA00022729"/>
    </source>
</evidence>
<sequence>MLGRTSVLLTAVLFCCVFSDLTTAQDPNVLRVITIGDWGEVLFRGQALVAEQMARWSGENDPEFILGLGDNIYQWGIFSVDDPQLDRKWRDVYQKNHTELADLQWRLIHGNHDLGFDNGEEWNQVWLTDIEPLWYFPHLWWDFVVEKDDFSVHFFMIDTESMRSDTNNHTDMWPWLDNALSTSDADWKIVVGHRDLYAVGSKGPVNSRLYEQLLPVMEQYGVDVYLCGHDHNLQHIRAIDKVPGDVDFVVNGAGGALWYAFTEEKEVVLREEYSMEVAFFEMTWGFAPLIITKDELRFDFINDEGELIYSFSRTRDDQAPR</sequence>
<dbReference type="EMBL" id="AMQN01003419">
    <property type="status" value="NOT_ANNOTATED_CDS"/>
    <property type="molecule type" value="Genomic_DNA"/>
</dbReference>
<evidence type="ECO:0000313" key="7">
    <source>
        <dbReference type="Proteomes" id="UP000014760"/>
    </source>
</evidence>
<dbReference type="OMA" id="LESRWVC"/>
<keyword evidence="2" id="KW-0378">Hydrolase</keyword>
<evidence type="ECO:0000313" key="6">
    <source>
        <dbReference type="EnsemblMetazoa" id="CapteP202056"/>
    </source>
</evidence>
<organism evidence="5">
    <name type="scientific">Capitella teleta</name>
    <name type="common">Polychaete worm</name>
    <dbReference type="NCBI Taxonomy" id="283909"/>
    <lineage>
        <taxon>Eukaryota</taxon>
        <taxon>Metazoa</taxon>
        <taxon>Spiralia</taxon>
        <taxon>Lophotrochozoa</taxon>
        <taxon>Annelida</taxon>
        <taxon>Polychaeta</taxon>
        <taxon>Sedentaria</taxon>
        <taxon>Scolecida</taxon>
        <taxon>Capitellidae</taxon>
        <taxon>Capitella</taxon>
    </lineage>
</organism>
<dbReference type="PANTHER" id="PTHR10161:SF14">
    <property type="entry name" value="TARTRATE-RESISTANT ACID PHOSPHATASE TYPE 5"/>
    <property type="match status" value="1"/>
</dbReference>
<proteinExistence type="predicted"/>
<dbReference type="STRING" id="283909.R7T5P9"/>
<feature type="domain" description="Calcineurin-like phosphoesterase" evidence="4">
    <location>
        <begin position="31"/>
        <end position="232"/>
    </location>
</feature>
<dbReference type="SUPFAM" id="SSF56300">
    <property type="entry name" value="Metallo-dependent phosphatases"/>
    <property type="match status" value="1"/>
</dbReference>
<reference evidence="5 7" key="2">
    <citation type="journal article" date="2013" name="Nature">
        <title>Insights into bilaterian evolution from three spiralian genomes.</title>
        <authorList>
            <person name="Simakov O."/>
            <person name="Marletaz F."/>
            <person name="Cho S.J."/>
            <person name="Edsinger-Gonzales E."/>
            <person name="Havlak P."/>
            <person name="Hellsten U."/>
            <person name="Kuo D.H."/>
            <person name="Larsson T."/>
            <person name="Lv J."/>
            <person name="Arendt D."/>
            <person name="Savage R."/>
            <person name="Osoegawa K."/>
            <person name="de Jong P."/>
            <person name="Grimwood J."/>
            <person name="Chapman J.A."/>
            <person name="Shapiro H."/>
            <person name="Aerts A."/>
            <person name="Otillar R.P."/>
            <person name="Terry A.Y."/>
            <person name="Boore J.L."/>
            <person name="Grigoriev I.V."/>
            <person name="Lindberg D.R."/>
            <person name="Seaver E.C."/>
            <person name="Weisblat D.A."/>
            <person name="Putnam N.H."/>
            <person name="Rokhsar D.S."/>
        </authorList>
    </citation>
    <scope>NUCLEOTIDE SEQUENCE</scope>
    <source>
        <strain evidence="5 7">I ESC-2004</strain>
    </source>
</reference>
<dbReference type="GO" id="GO:0016787">
    <property type="term" value="F:hydrolase activity"/>
    <property type="evidence" value="ECO:0007669"/>
    <property type="project" value="UniProtKB-KW"/>
</dbReference>
<dbReference type="Gene3D" id="3.60.21.10">
    <property type="match status" value="1"/>
</dbReference>
<evidence type="ECO:0000256" key="2">
    <source>
        <dbReference type="ARBA" id="ARBA00022801"/>
    </source>
</evidence>
<feature type="signal peptide" evidence="3">
    <location>
        <begin position="1"/>
        <end position="24"/>
    </location>
</feature>